<comment type="caution">
    <text evidence="12">The sequence shown here is derived from an EMBL/GenBank/DDBJ whole genome shotgun (WGS) entry which is preliminary data.</text>
</comment>
<feature type="coiled-coil region" evidence="9">
    <location>
        <begin position="250"/>
        <end position="291"/>
    </location>
</feature>
<keyword evidence="7" id="KW-0067">ATP-binding</keyword>
<keyword evidence="10" id="KW-1133">Transmembrane helix</keyword>
<evidence type="ECO:0000256" key="7">
    <source>
        <dbReference type="ARBA" id="ARBA00022840"/>
    </source>
</evidence>
<dbReference type="InterPro" id="IPR004358">
    <property type="entry name" value="Sig_transdc_His_kin-like_C"/>
</dbReference>
<evidence type="ECO:0000256" key="4">
    <source>
        <dbReference type="ARBA" id="ARBA00022679"/>
    </source>
</evidence>
<accession>A0A7C3Z2M0</accession>
<evidence type="ECO:0000313" key="12">
    <source>
        <dbReference type="EMBL" id="HGF35127.1"/>
    </source>
</evidence>
<dbReference type="CDD" id="cd00082">
    <property type="entry name" value="HisKA"/>
    <property type="match status" value="1"/>
</dbReference>
<evidence type="ECO:0000256" key="1">
    <source>
        <dbReference type="ARBA" id="ARBA00000085"/>
    </source>
</evidence>
<comment type="catalytic activity">
    <reaction evidence="1">
        <text>ATP + protein L-histidine = ADP + protein N-phospho-L-histidine.</text>
        <dbReference type="EC" id="2.7.13.3"/>
    </reaction>
</comment>
<sequence>MWSGSSSLSLWCGLCSNNNCLRNRNNVWKFISLRARIFLLLGALIITSLIGGLVTIWHIGATDDLLISLIDKNMASFQAAEGLEIALLRQKGYLTYYFLDGNQEWLSQLKQDNKRFLDWLARASGSATNPVMTNILDKIAAKYRDYSAAREEVIKLYQAGRREEGAKRHWAIRHQFLEIYDLCDNYKLINQGMISQIRNESLRRAAFIKTLALAVLPSVLLLGLLLAYILTAQLLTPIRQLSLETGAGAAPEARDEVQALSRRVHDLIENVDQAQSKLERSQEHLLQTEKMAMVGKLAAGVAHSIRNPLTSVKMRLFSLGRTLDLAPPQQEDFEVISEEIRHIDTIVANFLEYSRPPKLTMQKISPSVVVDMALQLLRHRLESYNVEVKVKRFRPLPEVWADPDQLKEVLVNLLTNACEAMGSRGGSIIIQEGETFLQSVGQVVAIQVRDNGPGIPESIQDKVFQPFFSTKEEGTGLGLSIAARILAEHGGWLDLESQEGQGTTFTINLPYRKIKYGSHPDS</sequence>
<dbReference type="SUPFAM" id="SSF55874">
    <property type="entry name" value="ATPase domain of HSP90 chaperone/DNA topoisomerase II/histidine kinase"/>
    <property type="match status" value="1"/>
</dbReference>
<evidence type="ECO:0000256" key="10">
    <source>
        <dbReference type="SAM" id="Phobius"/>
    </source>
</evidence>
<dbReference type="PROSITE" id="PS50109">
    <property type="entry name" value="HIS_KIN"/>
    <property type="match status" value="1"/>
</dbReference>
<dbReference type="EMBL" id="DTMF01000298">
    <property type="protein sequence ID" value="HGF35127.1"/>
    <property type="molecule type" value="Genomic_DNA"/>
</dbReference>
<dbReference type="Pfam" id="PF00512">
    <property type="entry name" value="HisKA"/>
    <property type="match status" value="1"/>
</dbReference>
<gene>
    <name evidence="12" type="ORF">ENW96_12245</name>
</gene>
<reference evidence="12" key="1">
    <citation type="journal article" date="2020" name="mSystems">
        <title>Genome- and Community-Level Interaction Insights into Carbon Utilization and Element Cycling Functions of Hydrothermarchaeota in Hydrothermal Sediment.</title>
        <authorList>
            <person name="Zhou Z."/>
            <person name="Liu Y."/>
            <person name="Xu W."/>
            <person name="Pan J."/>
            <person name="Luo Z.H."/>
            <person name="Li M."/>
        </authorList>
    </citation>
    <scope>NUCLEOTIDE SEQUENCE [LARGE SCALE GENOMIC DNA]</scope>
    <source>
        <strain evidence="12">SpSt-897</strain>
    </source>
</reference>
<feature type="transmembrane region" description="Helical" evidence="10">
    <location>
        <begin position="37"/>
        <end position="59"/>
    </location>
</feature>
<dbReference type="InterPro" id="IPR036097">
    <property type="entry name" value="HisK_dim/P_sf"/>
</dbReference>
<dbReference type="PANTHER" id="PTHR43065">
    <property type="entry name" value="SENSOR HISTIDINE KINASE"/>
    <property type="match status" value="1"/>
</dbReference>
<name>A0A7C3Z2M0_9BACT</name>
<dbReference type="InterPro" id="IPR003594">
    <property type="entry name" value="HATPase_dom"/>
</dbReference>
<dbReference type="Pfam" id="PF02518">
    <property type="entry name" value="HATPase_c"/>
    <property type="match status" value="1"/>
</dbReference>
<dbReference type="InterPro" id="IPR003661">
    <property type="entry name" value="HisK_dim/P_dom"/>
</dbReference>
<feature type="transmembrane region" description="Helical" evidence="10">
    <location>
        <begin position="206"/>
        <end position="230"/>
    </location>
</feature>
<evidence type="ECO:0000256" key="5">
    <source>
        <dbReference type="ARBA" id="ARBA00022741"/>
    </source>
</evidence>
<evidence type="ECO:0000256" key="8">
    <source>
        <dbReference type="ARBA" id="ARBA00023012"/>
    </source>
</evidence>
<keyword evidence="4" id="KW-0808">Transferase</keyword>
<dbReference type="SMART" id="SM00387">
    <property type="entry name" value="HATPase_c"/>
    <property type="match status" value="1"/>
</dbReference>
<dbReference type="GO" id="GO:0005524">
    <property type="term" value="F:ATP binding"/>
    <property type="evidence" value="ECO:0007669"/>
    <property type="project" value="UniProtKB-KW"/>
</dbReference>
<feature type="domain" description="Histidine kinase" evidence="11">
    <location>
        <begin position="300"/>
        <end position="513"/>
    </location>
</feature>
<dbReference type="InterPro" id="IPR036890">
    <property type="entry name" value="HATPase_C_sf"/>
</dbReference>
<keyword evidence="8" id="KW-0902">Two-component regulatory system</keyword>
<keyword evidence="6 12" id="KW-0418">Kinase</keyword>
<dbReference type="SUPFAM" id="SSF47384">
    <property type="entry name" value="Homodimeric domain of signal transducing histidine kinase"/>
    <property type="match status" value="1"/>
</dbReference>
<dbReference type="GO" id="GO:0000155">
    <property type="term" value="F:phosphorelay sensor kinase activity"/>
    <property type="evidence" value="ECO:0007669"/>
    <property type="project" value="InterPro"/>
</dbReference>
<evidence type="ECO:0000256" key="3">
    <source>
        <dbReference type="ARBA" id="ARBA00022553"/>
    </source>
</evidence>
<dbReference type="AlphaFoldDB" id="A0A7C3Z2M0"/>
<dbReference type="Gene3D" id="1.10.287.130">
    <property type="match status" value="1"/>
</dbReference>
<dbReference type="InterPro" id="IPR005467">
    <property type="entry name" value="His_kinase_dom"/>
</dbReference>
<evidence type="ECO:0000256" key="2">
    <source>
        <dbReference type="ARBA" id="ARBA00012438"/>
    </source>
</evidence>
<dbReference type="Gene3D" id="3.30.565.10">
    <property type="entry name" value="Histidine kinase-like ATPase, C-terminal domain"/>
    <property type="match status" value="1"/>
</dbReference>
<evidence type="ECO:0000259" key="11">
    <source>
        <dbReference type="PROSITE" id="PS50109"/>
    </source>
</evidence>
<protein>
    <recommendedName>
        <fullName evidence="2">histidine kinase</fullName>
        <ecNumber evidence="2">2.7.13.3</ecNumber>
    </recommendedName>
</protein>
<evidence type="ECO:0000256" key="9">
    <source>
        <dbReference type="SAM" id="Coils"/>
    </source>
</evidence>
<keyword evidence="10" id="KW-0812">Transmembrane</keyword>
<dbReference type="PANTHER" id="PTHR43065:SF10">
    <property type="entry name" value="PEROXIDE STRESS-ACTIVATED HISTIDINE KINASE MAK3"/>
    <property type="match status" value="1"/>
</dbReference>
<organism evidence="12">
    <name type="scientific">Desulfobacca acetoxidans</name>
    <dbReference type="NCBI Taxonomy" id="60893"/>
    <lineage>
        <taxon>Bacteria</taxon>
        <taxon>Pseudomonadati</taxon>
        <taxon>Thermodesulfobacteriota</taxon>
        <taxon>Desulfobaccia</taxon>
        <taxon>Desulfobaccales</taxon>
        <taxon>Desulfobaccaceae</taxon>
        <taxon>Desulfobacca</taxon>
    </lineage>
</organism>
<evidence type="ECO:0000256" key="6">
    <source>
        <dbReference type="ARBA" id="ARBA00022777"/>
    </source>
</evidence>
<keyword evidence="5" id="KW-0547">Nucleotide-binding</keyword>
<dbReference type="PRINTS" id="PR00344">
    <property type="entry name" value="BCTRLSENSOR"/>
</dbReference>
<dbReference type="EC" id="2.7.13.3" evidence="2"/>
<dbReference type="SMART" id="SM00388">
    <property type="entry name" value="HisKA"/>
    <property type="match status" value="1"/>
</dbReference>
<keyword evidence="3" id="KW-0597">Phosphoprotein</keyword>
<keyword evidence="10" id="KW-0472">Membrane</keyword>
<keyword evidence="9" id="KW-0175">Coiled coil</keyword>
<proteinExistence type="predicted"/>